<keyword evidence="5" id="KW-0408">Iron</keyword>
<name>A0A6J7UQ58_9ZZZZ</name>
<evidence type="ECO:0000256" key="2">
    <source>
        <dbReference type="ARBA" id="ARBA00022617"/>
    </source>
</evidence>
<evidence type="ECO:0000256" key="7">
    <source>
        <dbReference type="SAM" id="MobiDB-lite"/>
    </source>
</evidence>
<keyword evidence="6" id="KW-0503">Monooxygenase</keyword>
<dbReference type="Gene3D" id="1.10.630.10">
    <property type="entry name" value="Cytochrome P450"/>
    <property type="match status" value="1"/>
</dbReference>
<comment type="similarity">
    <text evidence="1">Belongs to the cytochrome P450 family.</text>
</comment>
<dbReference type="InterPro" id="IPR001128">
    <property type="entry name" value="Cyt_P450"/>
</dbReference>
<evidence type="ECO:0000256" key="6">
    <source>
        <dbReference type="ARBA" id="ARBA00023033"/>
    </source>
</evidence>
<evidence type="ECO:0000256" key="3">
    <source>
        <dbReference type="ARBA" id="ARBA00022723"/>
    </source>
</evidence>
<dbReference type="EMBL" id="CAFBQU010000055">
    <property type="protein sequence ID" value="CAB5067392.1"/>
    <property type="molecule type" value="Genomic_DNA"/>
</dbReference>
<dbReference type="GO" id="GO:0020037">
    <property type="term" value="F:heme binding"/>
    <property type="evidence" value="ECO:0007669"/>
    <property type="project" value="InterPro"/>
</dbReference>
<dbReference type="InterPro" id="IPR002397">
    <property type="entry name" value="Cyt_P450_B"/>
</dbReference>
<dbReference type="Pfam" id="PF00067">
    <property type="entry name" value="p450"/>
    <property type="match status" value="1"/>
</dbReference>
<dbReference type="InterPro" id="IPR017972">
    <property type="entry name" value="Cyt_P450_CS"/>
</dbReference>
<dbReference type="SUPFAM" id="SSF48264">
    <property type="entry name" value="Cytochrome P450"/>
    <property type="match status" value="1"/>
</dbReference>
<evidence type="ECO:0000256" key="1">
    <source>
        <dbReference type="ARBA" id="ARBA00010617"/>
    </source>
</evidence>
<dbReference type="InterPro" id="IPR036396">
    <property type="entry name" value="Cyt_P450_sf"/>
</dbReference>
<protein>
    <submittedName>
        <fullName evidence="8">Unannotated protein</fullName>
    </submittedName>
</protein>
<gene>
    <name evidence="8" type="ORF">UFOPK4347_01464</name>
</gene>
<keyword evidence="4" id="KW-0560">Oxidoreductase</keyword>
<sequence>MAVKVPQIGPATPEEADLTGLNPFRDTIMHQCPHMYFRRMQQETPLFDVEGTDVHIVTRHELIVPLVRDTETFSNRFGSAGEPPKGEVLEKIKAVLATGWPQTPTMLTIDPPYHTRFRNTVASFFTPRKIAELRPLIEEYVDSIMDKFINRPDKTMEFVRDFAVPLPIAAIASILSVPLDKMADLKRWSDDSIATIGSSISDDRRIEALTGVMEMQRYFAGRLEEKRANPSDDLLTALVTAEIDTDEGTKRLLDIPEMLSIIAQLLTAGNETTTNTFAEGMLYFAENMDVWEKVRQDRTLIGPAVEEILRLSSPSGGMFRVVTKDNVEIDGCPVPKGDRVMLMYSAANRDPKVWGDTPDQFDPLRPNLKEHLAFGKGIHFCIGAPLARLELQVAFERMADRLKSWSLLETNDFRYHDSFMLRGLKKLDLSFELA</sequence>
<organism evidence="8">
    <name type="scientific">freshwater metagenome</name>
    <dbReference type="NCBI Taxonomy" id="449393"/>
    <lineage>
        <taxon>unclassified sequences</taxon>
        <taxon>metagenomes</taxon>
        <taxon>ecological metagenomes</taxon>
    </lineage>
</organism>
<accession>A0A6J7UQ58</accession>
<dbReference type="PANTHER" id="PTHR46696:SF4">
    <property type="entry name" value="BIOTIN BIOSYNTHESIS CYTOCHROME P450"/>
    <property type="match status" value="1"/>
</dbReference>
<dbReference type="GO" id="GO:0005506">
    <property type="term" value="F:iron ion binding"/>
    <property type="evidence" value="ECO:0007669"/>
    <property type="project" value="InterPro"/>
</dbReference>
<dbReference type="GO" id="GO:0008395">
    <property type="term" value="F:steroid hydroxylase activity"/>
    <property type="evidence" value="ECO:0007669"/>
    <property type="project" value="TreeGrafter"/>
</dbReference>
<evidence type="ECO:0000256" key="4">
    <source>
        <dbReference type="ARBA" id="ARBA00023002"/>
    </source>
</evidence>
<keyword evidence="2" id="KW-0349">Heme</keyword>
<dbReference type="FunFam" id="1.10.630.10:FF:000018">
    <property type="entry name" value="Cytochrome P450 monooxygenase"/>
    <property type="match status" value="1"/>
</dbReference>
<dbReference type="GO" id="GO:0036199">
    <property type="term" value="F:cholest-4-en-3-one 26-monooxygenase activity"/>
    <property type="evidence" value="ECO:0007669"/>
    <property type="project" value="TreeGrafter"/>
</dbReference>
<dbReference type="PRINTS" id="PR00359">
    <property type="entry name" value="BP450"/>
</dbReference>
<feature type="region of interest" description="Disordered" evidence="7">
    <location>
        <begin position="1"/>
        <end position="20"/>
    </location>
</feature>
<reference evidence="8" key="1">
    <citation type="submission" date="2020-05" db="EMBL/GenBank/DDBJ databases">
        <authorList>
            <person name="Chiriac C."/>
            <person name="Salcher M."/>
            <person name="Ghai R."/>
            <person name="Kavagutti S V."/>
        </authorList>
    </citation>
    <scope>NUCLEOTIDE SEQUENCE</scope>
</reference>
<keyword evidence="3" id="KW-0479">Metal-binding</keyword>
<dbReference type="AlphaFoldDB" id="A0A6J7UQ58"/>
<dbReference type="PROSITE" id="PS00086">
    <property type="entry name" value="CYTOCHROME_P450"/>
    <property type="match status" value="1"/>
</dbReference>
<proteinExistence type="inferred from homology"/>
<dbReference type="GO" id="GO:0006707">
    <property type="term" value="P:cholesterol catabolic process"/>
    <property type="evidence" value="ECO:0007669"/>
    <property type="project" value="TreeGrafter"/>
</dbReference>
<evidence type="ECO:0000256" key="5">
    <source>
        <dbReference type="ARBA" id="ARBA00023004"/>
    </source>
</evidence>
<dbReference type="PRINTS" id="PR00385">
    <property type="entry name" value="P450"/>
</dbReference>
<evidence type="ECO:0000313" key="8">
    <source>
        <dbReference type="EMBL" id="CAB5067392.1"/>
    </source>
</evidence>
<dbReference type="PANTHER" id="PTHR46696">
    <property type="entry name" value="P450, PUTATIVE (EUROFUNG)-RELATED"/>
    <property type="match status" value="1"/>
</dbReference>